<dbReference type="EC" id="3.1.3.-" evidence="1"/>
<sequence length="197" mass="22180">MVADDIYFCRHGQTEYNAQDRLQGRREVPLNALGRSQARRNGVYLRRRLGERAETFTFIASPMDRAQETMRIIRTELRLDPEDYRTDDRLVEVGYGDWEGSTIPEVAARDPDAVAAREADKWNYRCPGTNSESYAELLLRIEPLLASLTPQTIIVSHGGVGRAVLCGVGGISETDAAMTIVPQDRILTFDRTGPHWV</sequence>
<proteinExistence type="predicted"/>
<dbReference type="SMART" id="SM00855">
    <property type="entry name" value="PGAM"/>
    <property type="match status" value="1"/>
</dbReference>
<dbReference type="Proteomes" id="UP001294412">
    <property type="component" value="Unassembled WGS sequence"/>
</dbReference>
<gene>
    <name evidence="1" type="ORF">U0C82_05195</name>
</gene>
<organism evidence="1 2">
    <name type="scientific">Fulvimarina uroteuthidis</name>
    <dbReference type="NCBI Taxonomy" id="3098149"/>
    <lineage>
        <taxon>Bacteria</taxon>
        <taxon>Pseudomonadati</taxon>
        <taxon>Pseudomonadota</taxon>
        <taxon>Alphaproteobacteria</taxon>
        <taxon>Hyphomicrobiales</taxon>
        <taxon>Aurantimonadaceae</taxon>
        <taxon>Fulvimarina</taxon>
    </lineage>
</organism>
<dbReference type="Pfam" id="PF00300">
    <property type="entry name" value="His_Phos_1"/>
    <property type="match status" value="1"/>
</dbReference>
<dbReference type="Gene3D" id="3.40.50.1240">
    <property type="entry name" value="Phosphoglycerate mutase-like"/>
    <property type="match status" value="1"/>
</dbReference>
<dbReference type="EMBL" id="JAXLPB010000002">
    <property type="protein sequence ID" value="MDY8108549.1"/>
    <property type="molecule type" value="Genomic_DNA"/>
</dbReference>
<dbReference type="CDD" id="cd07067">
    <property type="entry name" value="HP_PGM_like"/>
    <property type="match status" value="1"/>
</dbReference>
<dbReference type="InterPro" id="IPR050275">
    <property type="entry name" value="PGM_Phosphatase"/>
</dbReference>
<dbReference type="PANTHER" id="PTHR48100:SF59">
    <property type="entry name" value="ADENOSYLCOBALAMIN_ALPHA-RIBAZOLE PHOSPHATASE"/>
    <property type="match status" value="1"/>
</dbReference>
<keyword evidence="2" id="KW-1185">Reference proteome</keyword>
<keyword evidence="1" id="KW-0378">Hydrolase</keyword>
<dbReference type="GO" id="GO:0016787">
    <property type="term" value="F:hydrolase activity"/>
    <property type="evidence" value="ECO:0007669"/>
    <property type="project" value="UniProtKB-KW"/>
</dbReference>
<evidence type="ECO:0000313" key="2">
    <source>
        <dbReference type="Proteomes" id="UP001294412"/>
    </source>
</evidence>
<comment type="caution">
    <text evidence="1">The sequence shown here is derived from an EMBL/GenBank/DDBJ whole genome shotgun (WGS) entry which is preliminary data.</text>
</comment>
<name>A0ABU5I158_9HYPH</name>
<dbReference type="PIRSF" id="PIRSF000709">
    <property type="entry name" value="6PFK_2-Ptase"/>
    <property type="match status" value="1"/>
</dbReference>
<dbReference type="InterPro" id="IPR013078">
    <property type="entry name" value="His_Pase_superF_clade-1"/>
</dbReference>
<evidence type="ECO:0000313" key="1">
    <source>
        <dbReference type="EMBL" id="MDY8108549.1"/>
    </source>
</evidence>
<dbReference type="RefSeq" id="WP_322186023.1">
    <property type="nucleotide sequence ID" value="NZ_JAXLPB010000002.1"/>
</dbReference>
<protein>
    <submittedName>
        <fullName evidence="1">Histidine phosphatase family protein</fullName>
        <ecNumber evidence="1">3.1.3.-</ecNumber>
    </submittedName>
</protein>
<reference evidence="1 2" key="1">
    <citation type="submission" date="2023-12" db="EMBL/GenBank/DDBJ databases">
        <title>Description of Novel Strain Fulvimarina sp. 2208YS6-2-32 isolated from Uroteuthis (Photololigo) edulis.</title>
        <authorList>
            <person name="Park J.-S."/>
        </authorList>
    </citation>
    <scope>NUCLEOTIDE SEQUENCE [LARGE SCALE GENOMIC DNA]</scope>
    <source>
        <strain evidence="1 2">2208YS6-2-32</strain>
    </source>
</reference>
<dbReference type="InterPro" id="IPR029033">
    <property type="entry name" value="His_PPase_superfam"/>
</dbReference>
<dbReference type="SUPFAM" id="SSF53254">
    <property type="entry name" value="Phosphoglycerate mutase-like"/>
    <property type="match status" value="1"/>
</dbReference>
<dbReference type="PANTHER" id="PTHR48100">
    <property type="entry name" value="BROAD-SPECIFICITY PHOSPHATASE YOR283W-RELATED"/>
    <property type="match status" value="1"/>
</dbReference>
<accession>A0ABU5I158</accession>